<feature type="chain" id="PRO_5043824474" evidence="6">
    <location>
        <begin position="25"/>
        <end position="115"/>
    </location>
</feature>
<dbReference type="RefSeq" id="WP_322809308.1">
    <property type="nucleotide sequence ID" value="NZ_JAVBVO010000003.1"/>
</dbReference>
<evidence type="ECO:0000256" key="3">
    <source>
        <dbReference type="ARBA" id="ARBA00022729"/>
    </source>
</evidence>
<proteinExistence type="predicted"/>
<keyword evidence="4" id="KW-0572">Peptidoglycan-anchor</keyword>
<keyword evidence="5" id="KW-1133">Transmembrane helix</keyword>
<gene>
    <name evidence="8" type="ORF">RAK27_13225</name>
</gene>
<dbReference type="EMBL" id="JAVBVO010000003">
    <property type="protein sequence ID" value="MDZ5759619.1"/>
    <property type="molecule type" value="Genomic_DNA"/>
</dbReference>
<evidence type="ECO:0000259" key="7">
    <source>
        <dbReference type="Pfam" id="PF00746"/>
    </source>
</evidence>
<feature type="transmembrane region" description="Helical" evidence="5">
    <location>
        <begin position="82"/>
        <end position="101"/>
    </location>
</feature>
<dbReference type="NCBIfam" id="TIGR01167">
    <property type="entry name" value="LPXTG_anchor"/>
    <property type="match status" value="1"/>
</dbReference>
<evidence type="ECO:0000313" key="8">
    <source>
        <dbReference type="EMBL" id="MDZ5759619.1"/>
    </source>
</evidence>
<reference evidence="8" key="1">
    <citation type="submission" date="2023-08" db="EMBL/GenBank/DDBJ databases">
        <title>Genomic characterization of piscicolin 126 produced by Carnobacterium maltaromaticum CM22 strain isolated from salmon (Salmo salar).</title>
        <authorList>
            <person name="Gonzalez-Gragera E."/>
            <person name="Garcia-Lopez J.D."/>
            <person name="Teso-Perez C."/>
            <person name="Gimenez-Hernandez I."/>
            <person name="Peralta-Sanchez J.M."/>
            <person name="Valdivia E."/>
            <person name="Montalban-Lopez M."/>
            <person name="Martin-Platero A.M."/>
            <person name="Banos A."/>
            <person name="Martinez-Bueno M."/>
        </authorList>
    </citation>
    <scope>NUCLEOTIDE SEQUENCE</scope>
    <source>
        <strain evidence="8">CM22</strain>
    </source>
</reference>
<protein>
    <submittedName>
        <fullName evidence="8">LPXTG cell wall anchor domain-containing protein</fullName>
    </submittedName>
</protein>
<dbReference type="Pfam" id="PF00746">
    <property type="entry name" value="Gram_pos_anchor"/>
    <property type="match status" value="1"/>
</dbReference>
<keyword evidence="1" id="KW-0134">Cell wall</keyword>
<dbReference type="AlphaFoldDB" id="A0AAW9JYB3"/>
<evidence type="ECO:0000256" key="1">
    <source>
        <dbReference type="ARBA" id="ARBA00022512"/>
    </source>
</evidence>
<keyword evidence="5" id="KW-0812">Transmembrane</keyword>
<evidence type="ECO:0000256" key="6">
    <source>
        <dbReference type="SAM" id="SignalP"/>
    </source>
</evidence>
<feature type="signal peptide" evidence="6">
    <location>
        <begin position="1"/>
        <end position="24"/>
    </location>
</feature>
<feature type="domain" description="Gram-positive cocci surface proteins LPxTG" evidence="7">
    <location>
        <begin position="69"/>
        <end position="108"/>
    </location>
</feature>
<keyword evidence="2" id="KW-0964">Secreted</keyword>
<organism evidence="8 9">
    <name type="scientific">Carnobacterium maltaromaticum</name>
    <name type="common">Carnobacterium piscicola</name>
    <dbReference type="NCBI Taxonomy" id="2751"/>
    <lineage>
        <taxon>Bacteria</taxon>
        <taxon>Bacillati</taxon>
        <taxon>Bacillota</taxon>
        <taxon>Bacilli</taxon>
        <taxon>Lactobacillales</taxon>
        <taxon>Carnobacteriaceae</taxon>
        <taxon>Carnobacterium</taxon>
    </lineage>
</organism>
<sequence>MKKRIVLVLLFIGCLSISWTVVDASEKQTYESNSGIGFYGKYEYPETETEVVTPNQILPAGKPSPSVANHGSLPQTGTTNTGYLNLIGMLILSGSLLLILLNKNKKQEEIYNEIN</sequence>
<comment type="caution">
    <text evidence="8">The sequence shown here is derived from an EMBL/GenBank/DDBJ whole genome shotgun (WGS) entry which is preliminary data.</text>
</comment>
<name>A0AAW9JYB3_CARML</name>
<evidence type="ECO:0000256" key="5">
    <source>
        <dbReference type="SAM" id="Phobius"/>
    </source>
</evidence>
<evidence type="ECO:0000256" key="2">
    <source>
        <dbReference type="ARBA" id="ARBA00022525"/>
    </source>
</evidence>
<dbReference type="Proteomes" id="UP001290462">
    <property type="component" value="Unassembled WGS sequence"/>
</dbReference>
<evidence type="ECO:0000313" key="9">
    <source>
        <dbReference type="Proteomes" id="UP001290462"/>
    </source>
</evidence>
<dbReference type="InterPro" id="IPR019931">
    <property type="entry name" value="LPXTG_anchor"/>
</dbReference>
<keyword evidence="5" id="KW-0472">Membrane</keyword>
<evidence type="ECO:0000256" key="4">
    <source>
        <dbReference type="ARBA" id="ARBA00023088"/>
    </source>
</evidence>
<keyword evidence="3 6" id="KW-0732">Signal</keyword>
<accession>A0AAW9JYB3</accession>